<organism evidence="7 8">
    <name type="scientific">Podospora appendiculata</name>
    <dbReference type="NCBI Taxonomy" id="314037"/>
    <lineage>
        <taxon>Eukaryota</taxon>
        <taxon>Fungi</taxon>
        <taxon>Dikarya</taxon>
        <taxon>Ascomycota</taxon>
        <taxon>Pezizomycotina</taxon>
        <taxon>Sordariomycetes</taxon>
        <taxon>Sordariomycetidae</taxon>
        <taxon>Sordariales</taxon>
        <taxon>Podosporaceae</taxon>
        <taxon>Podospora</taxon>
    </lineage>
</organism>
<keyword evidence="3 6" id="KW-0812">Transmembrane</keyword>
<feature type="transmembrane region" description="Helical" evidence="6">
    <location>
        <begin position="137"/>
        <end position="154"/>
    </location>
</feature>
<dbReference type="PANTHER" id="PTHR23501:SF191">
    <property type="entry name" value="VACUOLAR BASIC AMINO ACID TRANSPORTER 4"/>
    <property type="match status" value="1"/>
</dbReference>
<dbReference type="PANTHER" id="PTHR23501">
    <property type="entry name" value="MAJOR FACILITATOR SUPERFAMILY"/>
    <property type="match status" value="1"/>
</dbReference>
<dbReference type="GO" id="GO:0005886">
    <property type="term" value="C:plasma membrane"/>
    <property type="evidence" value="ECO:0007669"/>
    <property type="project" value="TreeGrafter"/>
</dbReference>
<dbReference type="EMBL" id="JAULSO010000003">
    <property type="protein sequence ID" value="KAK3686251.1"/>
    <property type="molecule type" value="Genomic_DNA"/>
</dbReference>
<evidence type="ECO:0000256" key="4">
    <source>
        <dbReference type="ARBA" id="ARBA00022989"/>
    </source>
</evidence>
<evidence type="ECO:0008006" key="9">
    <source>
        <dbReference type="Google" id="ProtNLM"/>
    </source>
</evidence>
<gene>
    <name evidence="7" type="ORF">B0T22DRAFT_383000</name>
</gene>
<dbReference type="GO" id="GO:0012505">
    <property type="term" value="C:endomembrane system"/>
    <property type="evidence" value="ECO:0007669"/>
    <property type="project" value="UniProtKB-SubCell"/>
</dbReference>
<sequence>MATEMAAGPLGAFMYRRFTWHSVFYLELAFSIIGLVVLYFSFANIRSHPKHAQSVLAKKGDSRLPRIDMEGWLLLVLAVCTPLIALTLGDNFLDWTHPIEMLLLASGPIFMVSFVLFELKAAKAPMFDMKPIFKIPYLRVLLQVFFVISIFNSVRHPPKACQERVCILRSHSAHCAARSSSSSRLISKLVPSTGRRSKTGP</sequence>
<reference evidence="7" key="2">
    <citation type="submission" date="2023-06" db="EMBL/GenBank/DDBJ databases">
        <authorList>
            <consortium name="Lawrence Berkeley National Laboratory"/>
            <person name="Haridas S."/>
            <person name="Hensen N."/>
            <person name="Bonometti L."/>
            <person name="Westerberg I."/>
            <person name="Brannstrom I.O."/>
            <person name="Guillou S."/>
            <person name="Cros-Aarteil S."/>
            <person name="Calhoun S."/>
            <person name="Kuo A."/>
            <person name="Mondo S."/>
            <person name="Pangilinan J."/>
            <person name="Riley R."/>
            <person name="Labutti K."/>
            <person name="Andreopoulos B."/>
            <person name="Lipzen A."/>
            <person name="Chen C."/>
            <person name="Yanf M."/>
            <person name="Daum C."/>
            <person name="Ng V."/>
            <person name="Clum A."/>
            <person name="Steindorff A."/>
            <person name="Ohm R."/>
            <person name="Martin F."/>
            <person name="Silar P."/>
            <person name="Natvig D."/>
            <person name="Lalanne C."/>
            <person name="Gautier V."/>
            <person name="Ament-Velasquez S.L."/>
            <person name="Kruys A."/>
            <person name="Hutchinson M.I."/>
            <person name="Powell A.J."/>
            <person name="Barry K."/>
            <person name="Miller A.N."/>
            <person name="Grigoriev I.V."/>
            <person name="Debuchy R."/>
            <person name="Gladieux P."/>
            <person name="Thoren M.H."/>
            <person name="Johannesson H."/>
        </authorList>
    </citation>
    <scope>NUCLEOTIDE SEQUENCE</scope>
    <source>
        <strain evidence="7">CBS 314.62</strain>
    </source>
</reference>
<keyword evidence="4 6" id="KW-1133">Transmembrane helix</keyword>
<evidence type="ECO:0000256" key="3">
    <source>
        <dbReference type="ARBA" id="ARBA00022692"/>
    </source>
</evidence>
<evidence type="ECO:0000313" key="8">
    <source>
        <dbReference type="Proteomes" id="UP001270362"/>
    </source>
</evidence>
<accession>A0AAE1CB47</accession>
<evidence type="ECO:0000256" key="1">
    <source>
        <dbReference type="ARBA" id="ARBA00004127"/>
    </source>
</evidence>
<comment type="caution">
    <text evidence="7">The sequence shown here is derived from an EMBL/GenBank/DDBJ whole genome shotgun (WGS) entry which is preliminary data.</text>
</comment>
<name>A0AAE1CB47_9PEZI</name>
<dbReference type="GO" id="GO:0022857">
    <property type="term" value="F:transmembrane transporter activity"/>
    <property type="evidence" value="ECO:0007669"/>
    <property type="project" value="TreeGrafter"/>
</dbReference>
<feature type="transmembrane region" description="Helical" evidence="6">
    <location>
        <begin position="72"/>
        <end position="89"/>
    </location>
</feature>
<protein>
    <recommendedName>
        <fullName evidence="9">Major facilitator superfamily (MFS) profile domain-containing protein</fullName>
    </recommendedName>
</protein>
<evidence type="ECO:0000313" key="7">
    <source>
        <dbReference type="EMBL" id="KAK3686251.1"/>
    </source>
</evidence>
<keyword evidence="5 6" id="KW-0472">Membrane</keyword>
<dbReference type="Proteomes" id="UP001270362">
    <property type="component" value="Unassembled WGS sequence"/>
</dbReference>
<feature type="transmembrane region" description="Helical" evidence="6">
    <location>
        <begin position="23"/>
        <end position="42"/>
    </location>
</feature>
<keyword evidence="8" id="KW-1185">Reference proteome</keyword>
<keyword evidence="2" id="KW-0813">Transport</keyword>
<evidence type="ECO:0000256" key="5">
    <source>
        <dbReference type="ARBA" id="ARBA00023136"/>
    </source>
</evidence>
<dbReference type="AlphaFoldDB" id="A0AAE1CB47"/>
<comment type="subcellular location">
    <subcellularLocation>
        <location evidence="1">Endomembrane system</location>
        <topology evidence="1">Multi-pass membrane protein</topology>
    </subcellularLocation>
</comment>
<proteinExistence type="predicted"/>
<evidence type="ECO:0000256" key="6">
    <source>
        <dbReference type="SAM" id="Phobius"/>
    </source>
</evidence>
<feature type="transmembrane region" description="Helical" evidence="6">
    <location>
        <begin position="95"/>
        <end position="117"/>
    </location>
</feature>
<evidence type="ECO:0000256" key="2">
    <source>
        <dbReference type="ARBA" id="ARBA00022448"/>
    </source>
</evidence>
<reference evidence="7" key="1">
    <citation type="journal article" date="2023" name="Mol. Phylogenet. Evol.">
        <title>Genome-scale phylogeny and comparative genomics of the fungal order Sordariales.</title>
        <authorList>
            <person name="Hensen N."/>
            <person name="Bonometti L."/>
            <person name="Westerberg I."/>
            <person name="Brannstrom I.O."/>
            <person name="Guillou S."/>
            <person name="Cros-Aarteil S."/>
            <person name="Calhoun S."/>
            <person name="Haridas S."/>
            <person name="Kuo A."/>
            <person name="Mondo S."/>
            <person name="Pangilinan J."/>
            <person name="Riley R."/>
            <person name="LaButti K."/>
            <person name="Andreopoulos B."/>
            <person name="Lipzen A."/>
            <person name="Chen C."/>
            <person name="Yan M."/>
            <person name="Daum C."/>
            <person name="Ng V."/>
            <person name="Clum A."/>
            <person name="Steindorff A."/>
            <person name="Ohm R.A."/>
            <person name="Martin F."/>
            <person name="Silar P."/>
            <person name="Natvig D.O."/>
            <person name="Lalanne C."/>
            <person name="Gautier V."/>
            <person name="Ament-Velasquez S.L."/>
            <person name="Kruys A."/>
            <person name="Hutchinson M.I."/>
            <person name="Powell A.J."/>
            <person name="Barry K."/>
            <person name="Miller A.N."/>
            <person name="Grigoriev I.V."/>
            <person name="Debuchy R."/>
            <person name="Gladieux P."/>
            <person name="Hiltunen Thoren M."/>
            <person name="Johannesson H."/>
        </authorList>
    </citation>
    <scope>NUCLEOTIDE SEQUENCE</scope>
    <source>
        <strain evidence="7">CBS 314.62</strain>
    </source>
</reference>